<evidence type="ECO:0000256" key="8">
    <source>
        <dbReference type="PROSITE-ProRule" id="PRU01240"/>
    </source>
</evidence>
<dbReference type="SUPFAM" id="SSF52743">
    <property type="entry name" value="Subtilisin-like"/>
    <property type="match status" value="1"/>
</dbReference>
<dbReference type="InterPro" id="IPR045051">
    <property type="entry name" value="SBT"/>
</dbReference>
<keyword evidence="3" id="KW-0732">Signal</keyword>
<dbReference type="GO" id="GO:0006508">
    <property type="term" value="P:proteolysis"/>
    <property type="evidence" value="ECO:0007669"/>
    <property type="project" value="UniProtKB-KW"/>
</dbReference>
<dbReference type="SUPFAM" id="SSF52025">
    <property type="entry name" value="PA domain"/>
    <property type="match status" value="1"/>
</dbReference>
<evidence type="ECO:0000256" key="2">
    <source>
        <dbReference type="ARBA" id="ARBA00022670"/>
    </source>
</evidence>
<evidence type="ECO:0000313" key="12">
    <source>
        <dbReference type="EMBL" id="KAK2983376.1"/>
    </source>
</evidence>
<keyword evidence="2 8" id="KW-0645">Protease</keyword>
<feature type="active site" description="Charge relay system" evidence="7 8">
    <location>
        <position position="512"/>
    </location>
</feature>
<keyword evidence="4 8" id="KW-0378">Hydrolase</keyword>
<feature type="domain" description="Inhibitor I9" evidence="11">
    <location>
        <begin position="11"/>
        <end position="70"/>
    </location>
</feature>
<dbReference type="Pfam" id="PF05922">
    <property type="entry name" value="Inhibitor_I9"/>
    <property type="match status" value="1"/>
</dbReference>
<evidence type="ECO:0000259" key="11">
    <source>
        <dbReference type="Pfam" id="PF05922"/>
    </source>
</evidence>
<keyword evidence="5 8" id="KW-0720">Serine protease</keyword>
<feature type="active site" description="Charge relay system" evidence="7 8">
    <location>
        <position position="110"/>
    </location>
</feature>
<comment type="caution">
    <text evidence="12">The sequence shown here is derived from an EMBL/GenBank/DDBJ whole genome shotgun (WGS) entry which is preliminary data.</text>
</comment>
<dbReference type="InterPro" id="IPR022398">
    <property type="entry name" value="Peptidase_S8_His-AS"/>
</dbReference>
<dbReference type="InterPro" id="IPR010259">
    <property type="entry name" value="S8pro/Inhibitor_I9"/>
</dbReference>
<evidence type="ECO:0000313" key="13">
    <source>
        <dbReference type="Proteomes" id="UP001187471"/>
    </source>
</evidence>
<dbReference type="PRINTS" id="PR00723">
    <property type="entry name" value="SUBTILISIN"/>
</dbReference>
<dbReference type="CDD" id="cd04852">
    <property type="entry name" value="Peptidases_S8_3"/>
    <property type="match status" value="1"/>
</dbReference>
<evidence type="ECO:0000259" key="9">
    <source>
        <dbReference type="Pfam" id="PF00082"/>
    </source>
</evidence>
<dbReference type="PANTHER" id="PTHR10795">
    <property type="entry name" value="PROPROTEIN CONVERTASE SUBTILISIN/KEXIN"/>
    <property type="match status" value="1"/>
</dbReference>
<dbReference type="GO" id="GO:0004252">
    <property type="term" value="F:serine-type endopeptidase activity"/>
    <property type="evidence" value="ECO:0007669"/>
    <property type="project" value="UniProtKB-UniRule"/>
</dbReference>
<dbReference type="Pfam" id="PF00082">
    <property type="entry name" value="Peptidase_S8"/>
    <property type="match status" value="1"/>
</dbReference>
<feature type="non-terminal residue" evidence="12">
    <location>
        <position position="617"/>
    </location>
</feature>
<gene>
    <name evidence="12" type="ORF">RJ640_020816</name>
</gene>
<dbReference type="EMBL" id="JAVXUO010001332">
    <property type="protein sequence ID" value="KAK2983376.1"/>
    <property type="molecule type" value="Genomic_DNA"/>
</dbReference>
<evidence type="ECO:0000259" key="10">
    <source>
        <dbReference type="Pfam" id="PF02225"/>
    </source>
</evidence>
<dbReference type="Gene3D" id="3.30.70.80">
    <property type="entry name" value="Peptidase S8 propeptide/proteinase inhibitor I9"/>
    <property type="match status" value="1"/>
</dbReference>
<name>A0AA88RIK5_9ASTE</name>
<evidence type="ECO:0000256" key="7">
    <source>
        <dbReference type="PIRSR" id="PIRSR615500-1"/>
    </source>
</evidence>
<evidence type="ECO:0000256" key="6">
    <source>
        <dbReference type="ARBA" id="ARBA00023180"/>
    </source>
</evidence>
<dbReference type="Proteomes" id="UP001187471">
    <property type="component" value="Unassembled WGS sequence"/>
</dbReference>
<dbReference type="CDD" id="cd02120">
    <property type="entry name" value="PA_subtilisin_like"/>
    <property type="match status" value="1"/>
</dbReference>
<keyword evidence="6" id="KW-0325">Glycoprotein</keyword>
<evidence type="ECO:0000256" key="4">
    <source>
        <dbReference type="ARBA" id="ARBA00022801"/>
    </source>
</evidence>
<dbReference type="Gene3D" id="3.40.50.200">
    <property type="entry name" value="Peptidase S8/S53 domain"/>
    <property type="match status" value="1"/>
</dbReference>
<dbReference type="Pfam" id="PF02225">
    <property type="entry name" value="PA"/>
    <property type="match status" value="1"/>
</dbReference>
<keyword evidence="13" id="KW-1185">Reference proteome</keyword>
<dbReference type="InterPro" id="IPR036852">
    <property type="entry name" value="Peptidase_S8/S53_dom_sf"/>
</dbReference>
<feature type="active site" description="Charge relay system" evidence="7 8">
    <location>
        <position position="173"/>
    </location>
</feature>
<dbReference type="InterPro" id="IPR037045">
    <property type="entry name" value="S8pro/Inhibitor_I9_sf"/>
</dbReference>
<feature type="domain" description="Peptidase S8/S53" evidence="9">
    <location>
        <begin position="101"/>
        <end position="548"/>
    </location>
</feature>
<dbReference type="InterPro" id="IPR000209">
    <property type="entry name" value="Peptidase_S8/S53_dom"/>
</dbReference>
<dbReference type="InterPro" id="IPR034197">
    <property type="entry name" value="Peptidases_S8_3"/>
</dbReference>
<dbReference type="InterPro" id="IPR046450">
    <property type="entry name" value="PA_dom_sf"/>
</dbReference>
<protein>
    <submittedName>
        <fullName evidence="12">Uncharacterized protein</fullName>
    </submittedName>
</protein>
<organism evidence="12 13">
    <name type="scientific">Escallonia rubra</name>
    <dbReference type="NCBI Taxonomy" id="112253"/>
    <lineage>
        <taxon>Eukaryota</taxon>
        <taxon>Viridiplantae</taxon>
        <taxon>Streptophyta</taxon>
        <taxon>Embryophyta</taxon>
        <taxon>Tracheophyta</taxon>
        <taxon>Spermatophyta</taxon>
        <taxon>Magnoliopsida</taxon>
        <taxon>eudicotyledons</taxon>
        <taxon>Gunneridae</taxon>
        <taxon>Pentapetalae</taxon>
        <taxon>asterids</taxon>
        <taxon>campanulids</taxon>
        <taxon>Escalloniales</taxon>
        <taxon>Escalloniaceae</taxon>
        <taxon>Escallonia</taxon>
    </lineage>
</organism>
<evidence type="ECO:0000256" key="1">
    <source>
        <dbReference type="ARBA" id="ARBA00011073"/>
    </source>
</evidence>
<dbReference type="AlphaFoldDB" id="A0AA88RIK5"/>
<dbReference type="InterPro" id="IPR015500">
    <property type="entry name" value="Peptidase_S8_subtilisin-rel"/>
</dbReference>
<dbReference type="PROSITE" id="PS00138">
    <property type="entry name" value="SUBTILASE_SER"/>
    <property type="match status" value="1"/>
</dbReference>
<dbReference type="InterPro" id="IPR023828">
    <property type="entry name" value="Peptidase_S8_Ser-AS"/>
</dbReference>
<dbReference type="PROSITE" id="PS51892">
    <property type="entry name" value="SUBTILASE"/>
    <property type="match status" value="1"/>
</dbReference>
<evidence type="ECO:0000256" key="5">
    <source>
        <dbReference type="ARBA" id="ARBA00022825"/>
    </source>
</evidence>
<feature type="domain" description="PA" evidence="10">
    <location>
        <begin position="333"/>
        <end position="423"/>
    </location>
</feature>
<evidence type="ECO:0000256" key="3">
    <source>
        <dbReference type="ARBA" id="ARBA00022729"/>
    </source>
</evidence>
<dbReference type="PROSITE" id="PS00137">
    <property type="entry name" value="SUBTILASE_HIS"/>
    <property type="match status" value="1"/>
</dbReference>
<comment type="similarity">
    <text evidence="1 8">Belongs to the peptidase S8 family.</text>
</comment>
<dbReference type="InterPro" id="IPR003137">
    <property type="entry name" value="PA_domain"/>
</dbReference>
<accession>A0AA88RIK5</accession>
<sequence length="617" mass="65609">MGAPATEGNPRDDHTQLLRSLLRRKSNRVVRVYKHGFSGFAARLSEKEAQAIAQKPGVVSVFPDKVLKLHTTRSWHFLEDQTDGQVFKFSSGSDSDAKSAGSDTIIGFLDTGIWPESESFNDKDFGPIPSRWKGSCMAGKNFSSSNCNRKLIGARYYTDPSNKMTTARDTVGHGTHVASTAVGSLVPGASYYGLASGTATGGSPASRIAVYKVCGPLGCLDSGIMAAFDDAIADGVDVLSLSLGAIFMEPEFSNDSIAIGAFHAVEKGITVVCSAGNSGPDPETVKNVAPWILTVAATTIDRDYETDIVLGGNKVIKGGGINFVDIGSSPIHPLVYGSSAGKGGENEARYCEPGSLDRDKVQGKILLCENEGRRSFPYDKFQEAKRVGAVGLILIDDVARNEPDIYYRTYPLTAVTSKDGLEILSYIINSTRNAVATILPTVSVAKYKPAPIVASFSSRGPSSKTKNIIKARPLSSSLAPGVNILAAWPGNDSSSGLPGKEPPGFNIISGTSMSCPHVSGIAAAIKSRYPTWSPSAIRSAIMTTATQINNLKTPIATEYWSIGTPYDYGTGEVSPTRSLDPGLIYETGTIDYLQFLCNYGYNLSTIKLLASRLPDGF</sequence>
<proteinExistence type="inferred from homology"/>
<dbReference type="Gene3D" id="3.50.30.30">
    <property type="match status" value="1"/>
</dbReference>
<dbReference type="FunFam" id="3.40.50.200:FF:000006">
    <property type="entry name" value="Subtilisin-like protease SBT1.5"/>
    <property type="match status" value="1"/>
</dbReference>
<reference evidence="12" key="1">
    <citation type="submission" date="2022-12" db="EMBL/GenBank/DDBJ databases">
        <title>Draft genome assemblies for two species of Escallonia (Escalloniales).</title>
        <authorList>
            <person name="Chanderbali A."/>
            <person name="Dervinis C."/>
            <person name="Anghel I."/>
            <person name="Soltis D."/>
            <person name="Soltis P."/>
            <person name="Zapata F."/>
        </authorList>
    </citation>
    <scope>NUCLEOTIDE SEQUENCE</scope>
    <source>
        <strain evidence="12">UCBG92.1500</strain>
        <tissue evidence="12">Leaf</tissue>
    </source>
</reference>